<protein>
    <recommendedName>
        <fullName evidence="2">DUF1501 domain-containing protein</fullName>
    </recommendedName>
</protein>
<accession>A0A1J5PG03</accession>
<dbReference type="Pfam" id="PF07394">
    <property type="entry name" value="DUF1501"/>
    <property type="match status" value="1"/>
</dbReference>
<proteinExistence type="predicted"/>
<dbReference type="PROSITE" id="PS51318">
    <property type="entry name" value="TAT"/>
    <property type="match status" value="1"/>
</dbReference>
<dbReference type="InterPro" id="IPR019546">
    <property type="entry name" value="TAT_signal_bac_arc"/>
</dbReference>
<comment type="caution">
    <text evidence="1">The sequence shown here is derived from an EMBL/GenBank/DDBJ whole genome shotgun (WGS) entry which is preliminary data.</text>
</comment>
<organism evidence="1">
    <name type="scientific">mine drainage metagenome</name>
    <dbReference type="NCBI Taxonomy" id="410659"/>
    <lineage>
        <taxon>unclassified sequences</taxon>
        <taxon>metagenomes</taxon>
        <taxon>ecological metagenomes</taxon>
    </lineage>
</organism>
<name>A0A1J5PG03_9ZZZZ</name>
<dbReference type="InterPro" id="IPR006311">
    <property type="entry name" value="TAT_signal"/>
</dbReference>
<dbReference type="PANTHER" id="PTHR43737:SF1">
    <property type="entry name" value="DUF1501 DOMAIN-CONTAINING PROTEIN"/>
    <property type="match status" value="1"/>
</dbReference>
<dbReference type="NCBIfam" id="TIGR01409">
    <property type="entry name" value="TAT_signal_seq"/>
    <property type="match status" value="1"/>
</dbReference>
<dbReference type="EMBL" id="MLJW01004145">
    <property type="protein sequence ID" value="OIQ70553.1"/>
    <property type="molecule type" value="Genomic_DNA"/>
</dbReference>
<gene>
    <name evidence="1" type="ORF">GALL_478350</name>
</gene>
<reference evidence="1" key="1">
    <citation type="submission" date="2016-10" db="EMBL/GenBank/DDBJ databases">
        <title>Sequence of Gallionella enrichment culture.</title>
        <authorList>
            <person name="Poehlein A."/>
            <person name="Muehling M."/>
            <person name="Daniel R."/>
        </authorList>
    </citation>
    <scope>NUCLEOTIDE SEQUENCE</scope>
</reference>
<dbReference type="PANTHER" id="PTHR43737">
    <property type="entry name" value="BLL7424 PROTEIN"/>
    <property type="match status" value="1"/>
</dbReference>
<sequence>MDTVSRRRFLQLVGAGAAGAAASQLSFAEIARAAISNPLPLNTPILVIVTLYGGNDGLNSVIPYNDPAYYANRPDISYGVSDVITLDSQLALNRSMTGMKTLWDQKKLAIVRGVGYPNPDHSHFKSMAIWQSASPVSAQSTGWIGRWLDGRKPDPMSAISLGSVIPPLLTGSKRVGSALPLGGLVVPSGALGTDCQMLAKPSFEDGPLQALAASSMSDLFRLSTEISSELKKPAPTPTDLPTIQGGNAGGNSSLGQQLDVVAKLIGAGAPTRVWSVSLGGFDTHADEKGAQSILIGSVSDSIARFLSQIRSTNRSKDVVVMAYSEFGRRVKGNSSQGTDHGTSGPVFVMGEKVAGGFYGDQPSLTQLNAGDLSVTTDFRDVYASLLEGVLATPADSVLGKWSGRTPLLKS</sequence>
<evidence type="ECO:0008006" key="2">
    <source>
        <dbReference type="Google" id="ProtNLM"/>
    </source>
</evidence>
<dbReference type="InterPro" id="IPR010869">
    <property type="entry name" value="DUF1501"/>
</dbReference>
<evidence type="ECO:0000313" key="1">
    <source>
        <dbReference type="EMBL" id="OIQ70553.1"/>
    </source>
</evidence>
<dbReference type="AlphaFoldDB" id="A0A1J5PG03"/>